<feature type="region of interest" description="Disordered" evidence="1">
    <location>
        <begin position="71"/>
        <end position="92"/>
    </location>
</feature>
<evidence type="ECO:0000256" key="1">
    <source>
        <dbReference type="SAM" id="MobiDB-lite"/>
    </source>
</evidence>
<feature type="compositionally biased region" description="Basic and acidic residues" evidence="1">
    <location>
        <begin position="73"/>
        <end position="83"/>
    </location>
</feature>
<dbReference type="RefSeq" id="WP_035997155.1">
    <property type="nucleotide sequence ID" value="NZ_CP012747.1"/>
</dbReference>
<protein>
    <submittedName>
        <fullName evidence="3">Glycosyltransferase</fullName>
    </submittedName>
</protein>
<evidence type="ECO:0000259" key="2">
    <source>
        <dbReference type="Pfam" id="PF07238"/>
    </source>
</evidence>
<dbReference type="GO" id="GO:0016740">
    <property type="term" value="F:transferase activity"/>
    <property type="evidence" value="ECO:0007669"/>
    <property type="project" value="UniProtKB-KW"/>
</dbReference>
<dbReference type="Gene3D" id="2.40.10.220">
    <property type="entry name" value="predicted glycosyltransferase like domains"/>
    <property type="match status" value="1"/>
</dbReference>
<evidence type="ECO:0000313" key="4">
    <source>
        <dbReference type="Proteomes" id="UP000019146"/>
    </source>
</evidence>
<keyword evidence="3" id="KW-0808">Transferase</keyword>
<accession>A0A0P0RJM2</accession>
<sequence length="298" mass="32975">MKLVKLFRRDIVIGKPLRFPVYAPDGGLLLRKGHVIESVDQLEHLISRNAHIDEGVTTPRPKAPEPVIGLAKTDAETKDREPKTGLSPDSAEFPLLSPGPEVQLTVKGRSDLSFRVVWVGAIRDVALIVRLPGKERLFETGELLEATAVYGRYVYIFDTQAFAWDAVHEGVLHLKYPKSTQRLAIRKHIRIKTDLSVSLRRNDGSTGSVQGSTIDISLSGMRIRLPGTKINKGEVVTIVASLPVEPRPRQVSLNGIVRKVIESKQAQTIGVEFGNLSFEVENILQNFIFEAYTGGIPM</sequence>
<dbReference type="Proteomes" id="UP000019146">
    <property type="component" value="Chromosome 2"/>
</dbReference>
<organism evidence="3 4">
    <name type="scientific">Paraburkholderia caribensis MBA4</name>
    <dbReference type="NCBI Taxonomy" id="1323664"/>
    <lineage>
        <taxon>Bacteria</taxon>
        <taxon>Pseudomonadati</taxon>
        <taxon>Pseudomonadota</taxon>
        <taxon>Betaproteobacteria</taxon>
        <taxon>Burkholderiales</taxon>
        <taxon>Burkholderiaceae</taxon>
        <taxon>Paraburkholderia</taxon>
    </lineage>
</organism>
<dbReference type="AlphaFoldDB" id="A0A0P0RJM2"/>
<dbReference type="SUPFAM" id="SSF141371">
    <property type="entry name" value="PilZ domain-like"/>
    <property type="match status" value="2"/>
</dbReference>
<dbReference type="GO" id="GO:0035438">
    <property type="term" value="F:cyclic-di-GMP binding"/>
    <property type="evidence" value="ECO:0007669"/>
    <property type="project" value="InterPro"/>
</dbReference>
<reference evidence="3 4" key="1">
    <citation type="journal article" date="2014" name="Genome Announc.">
        <title>Draft Genome Sequence of the Haloacid-Degrading Burkholderia caribensis Strain MBA4.</title>
        <authorList>
            <person name="Pan Y."/>
            <person name="Kong K.F."/>
            <person name="Tsang J.S."/>
        </authorList>
    </citation>
    <scope>NUCLEOTIDE SEQUENCE [LARGE SCALE GENOMIC DNA]</scope>
    <source>
        <strain evidence="3 4">MBA4</strain>
    </source>
</reference>
<dbReference type="KEGG" id="bcai:K788_0000052"/>
<dbReference type="GeneID" id="69972583"/>
<dbReference type="InterPro" id="IPR009875">
    <property type="entry name" value="PilZ_domain"/>
</dbReference>
<evidence type="ECO:0000313" key="3">
    <source>
        <dbReference type="EMBL" id="ALL68948.1"/>
    </source>
</evidence>
<dbReference type="EMBL" id="CP012747">
    <property type="protein sequence ID" value="ALL68948.1"/>
    <property type="molecule type" value="Genomic_DNA"/>
</dbReference>
<name>A0A0P0RJM2_9BURK</name>
<proteinExistence type="predicted"/>
<gene>
    <name evidence="3" type="ORF">K788_0000052</name>
</gene>
<feature type="domain" description="PilZ" evidence="2">
    <location>
        <begin position="186"/>
        <end position="290"/>
    </location>
</feature>
<dbReference type="Pfam" id="PF07238">
    <property type="entry name" value="PilZ"/>
    <property type="match status" value="1"/>
</dbReference>